<evidence type="ECO:0000259" key="8">
    <source>
        <dbReference type="PROSITE" id="PS51164"/>
    </source>
</evidence>
<protein>
    <recommendedName>
        <fullName evidence="8">CBM1 domain-containing protein</fullName>
    </recommendedName>
</protein>
<feature type="signal peptide" evidence="7">
    <location>
        <begin position="1"/>
        <end position="21"/>
    </location>
</feature>
<dbReference type="GO" id="GO:0030248">
    <property type="term" value="F:cellulose binding"/>
    <property type="evidence" value="ECO:0007669"/>
    <property type="project" value="InterPro"/>
</dbReference>
<evidence type="ECO:0000256" key="3">
    <source>
        <dbReference type="ARBA" id="ARBA00022801"/>
    </source>
</evidence>
<feature type="domain" description="CBM1" evidence="8">
    <location>
        <begin position="20"/>
        <end position="56"/>
    </location>
</feature>
<dbReference type="GO" id="GO:0005975">
    <property type="term" value="P:carbohydrate metabolic process"/>
    <property type="evidence" value="ECO:0007669"/>
    <property type="project" value="InterPro"/>
</dbReference>
<dbReference type="AlphaFoldDB" id="A0AAW0EF62"/>
<evidence type="ECO:0000313" key="10">
    <source>
        <dbReference type="Proteomes" id="UP001383192"/>
    </source>
</evidence>
<evidence type="ECO:0000256" key="7">
    <source>
        <dbReference type="SAM" id="SignalP"/>
    </source>
</evidence>
<dbReference type="SUPFAM" id="SSF75005">
    <property type="entry name" value="Arabinanase/levansucrase/invertase"/>
    <property type="match status" value="1"/>
</dbReference>
<keyword evidence="10" id="KW-1185">Reference proteome</keyword>
<keyword evidence="4 5" id="KW-0326">Glycosidase</keyword>
<dbReference type="Pfam" id="PF00734">
    <property type="entry name" value="CBM_1"/>
    <property type="match status" value="1"/>
</dbReference>
<proteinExistence type="inferred from homology"/>
<dbReference type="CDD" id="cd09001">
    <property type="entry name" value="GH43_FsAxh1-like"/>
    <property type="match status" value="1"/>
</dbReference>
<evidence type="ECO:0000256" key="6">
    <source>
        <dbReference type="SAM" id="MobiDB-lite"/>
    </source>
</evidence>
<evidence type="ECO:0000313" key="9">
    <source>
        <dbReference type="EMBL" id="KAK7062730.1"/>
    </source>
</evidence>
<feature type="compositionally biased region" description="Low complexity" evidence="6">
    <location>
        <begin position="63"/>
        <end position="77"/>
    </location>
</feature>
<dbReference type="InterPro" id="IPR006710">
    <property type="entry name" value="Glyco_hydro_43"/>
</dbReference>
<dbReference type="InterPro" id="IPR000254">
    <property type="entry name" value="CBD"/>
</dbReference>
<dbReference type="PROSITE" id="PS00562">
    <property type="entry name" value="CBM1_1"/>
    <property type="match status" value="1"/>
</dbReference>
<sequence length="519" mass="55701">MLSANLRSLVAVALSIRLVSAVPVWGQCGGIGWTGSTVCDSGSTCVAQNAYYSQCIPGTGGSTDPPATTNPPTATTTSVPQSTSFSNPVLWEDLADLDVTRVGDTYYYSASTMHYSPGAPILRSYDLVNWEFIGHSVPRLDFNSNDYNLPSGGQAYVQGIWASTMKYRASNKTWYWIGCVDFSKTYIYTSSSPTGTWSKAATLNSCYYDLGLLIDDNDTMYVAYGNTDLRVAQLAANGLSEVKNQLVYSSTVGTLEGSRFYKRNGAYYILATKPASSEYVLKSTSGPFGPYSIKPLVESVASPIGGGNPHQGGLVDTPDGNWYYMAFIDAYPGGRVPTLAPVTWSGDGWPSVQLSPTGVDTFTSIGPEWEWNHNPDTNYFSINNGLVLRAATVTNDLYAARNTITHRILGPKSSGTIVLDLTNMADGDRAGLAMLRDLSAYIGVKRTGSTKQVVMVNGMNMNSDWKTTNTGTEVATANISGNQIWLRAIADISLRVASLQPSSTALTDPHGLTLGLPSP</sequence>
<dbReference type="PANTHER" id="PTHR42812">
    <property type="entry name" value="BETA-XYLOSIDASE"/>
    <property type="match status" value="1"/>
</dbReference>
<accession>A0AAW0EF62</accession>
<dbReference type="InterPro" id="IPR023296">
    <property type="entry name" value="Glyco_hydro_beta-prop_sf"/>
</dbReference>
<dbReference type="InterPro" id="IPR035971">
    <property type="entry name" value="CBD_sf"/>
</dbReference>
<dbReference type="PANTHER" id="PTHR42812:SF15">
    <property type="entry name" value="HYDROLASE, PUTATIVE (AFU_ORTHOLOGUE AFUA_2G00930)-RELATED"/>
    <property type="match status" value="1"/>
</dbReference>
<keyword evidence="2 7" id="KW-0732">Signal</keyword>
<dbReference type="SUPFAM" id="SSF57180">
    <property type="entry name" value="Cellulose-binding domain"/>
    <property type="match status" value="1"/>
</dbReference>
<keyword evidence="3 5" id="KW-0378">Hydrolase</keyword>
<dbReference type="GO" id="GO:0004553">
    <property type="term" value="F:hydrolase activity, hydrolyzing O-glycosyl compounds"/>
    <property type="evidence" value="ECO:0007669"/>
    <property type="project" value="InterPro"/>
</dbReference>
<dbReference type="GO" id="GO:0005576">
    <property type="term" value="C:extracellular region"/>
    <property type="evidence" value="ECO:0007669"/>
    <property type="project" value="InterPro"/>
</dbReference>
<dbReference type="SUPFAM" id="SSF49899">
    <property type="entry name" value="Concanavalin A-like lectins/glucanases"/>
    <property type="match status" value="1"/>
</dbReference>
<dbReference type="SMART" id="SM00236">
    <property type="entry name" value="fCBD"/>
    <property type="match status" value="1"/>
</dbReference>
<dbReference type="InterPro" id="IPR013320">
    <property type="entry name" value="ConA-like_dom_sf"/>
</dbReference>
<evidence type="ECO:0000256" key="5">
    <source>
        <dbReference type="RuleBase" id="RU361187"/>
    </source>
</evidence>
<feature type="chain" id="PRO_5043407295" description="CBM1 domain-containing protein" evidence="7">
    <location>
        <begin position="22"/>
        <end position="519"/>
    </location>
</feature>
<comment type="caution">
    <text evidence="9">The sequence shown here is derived from an EMBL/GenBank/DDBJ whole genome shotgun (WGS) entry which is preliminary data.</text>
</comment>
<evidence type="ECO:0000256" key="4">
    <source>
        <dbReference type="ARBA" id="ARBA00023295"/>
    </source>
</evidence>
<dbReference type="Pfam" id="PF04616">
    <property type="entry name" value="Glyco_hydro_43"/>
    <property type="match status" value="1"/>
</dbReference>
<comment type="similarity">
    <text evidence="1 5">Belongs to the glycosyl hydrolase 43 family.</text>
</comment>
<evidence type="ECO:0000256" key="1">
    <source>
        <dbReference type="ARBA" id="ARBA00009865"/>
    </source>
</evidence>
<dbReference type="Pfam" id="PF17851">
    <property type="entry name" value="GH43_C2"/>
    <property type="match status" value="1"/>
</dbReference>
<dbReference type="Gene3D" id="2.115.10.20">
    <property type="entry name" value="Glycosyl hydrolase domain, family 43"/>
    <property type="match status" value="1"/>
</dbReference>
<gene>
    <name evidence="9" type="ORF">VNI00_000218</name>
</gene>
<dbReference type="EMBL" id="JAYKXP010000001">
    <property type="protein sequence ID" value="KAK7062730.1"/>
    <property type="molecule type" value="Genomic_DNA"/>
</dbReference>
<dbReference type="Proteomes" id="UP001383192">
    <property type="component" value="Unassembled WGS sequence"/>
</dbReference>
<dbReference type="InterPro" id="IPR051795">
    <property type="entry name" value="Glycosyl_Hydrlase_43"/>
</dbReference>
<reference evidence="9 10" key="1">
    <citation type="submission" date="2024-01" db="EMBL/GenBank/DDBJ databases">
        <title>A draft genome for a cacao thread blight-causing isolate of Paramarasmius palmivorus.</title>
        <authorList>
            <person name="Baruah I.K."/>
            <person name="Bukari Y."/>
            <person name="Amoako-Attah I."/>
            <person name="Meinhardt L.W."/>
            <person name="Bailey B.A."/>
            <person name="Cohen S.P."/>
        </authorList>
    </citation>
    <scope>NUCLEOTIDE SEQUENCE [LARGE SCALE GENOMIC DNA]</scope>
    <source>
        <strain evidence="9 10">GH-12</strain>
    </source>
</reference>
<organism evidence="9 10">
    <name type="scientific">Paramarasmius palmivorus</name>
    <dbReference type="NCBI Taxonomy" id="297713"/>
    <lineage>
        <taxon>Eukaryota</taxon>
        <taxon>Fungi</taxon>
        <taxon>Dikarya</taxon>
        <taxon>Basidiomycota</taxon>
        <taxon>Agaricomycotina</taxon>
        <taxon>Agaricomycetes</taxon>
        <taxon>Agaricomycetidae</taxon>
        <taxon>Agaricales</taxon>
        <taxon>Marasmiineae</taxon>
        <taxon>Marasmiaceae</taxon>
        <taxon>Paramarasmius</taxon>
    </lineage>
</organism>
<feature type="region of interest" description="Disordered" evidence="6">
    <location>
        <begin position="62"/>
        <end position="81"/>
    </location>
</feature>
<dbReference type="Gene3D" id="2.60.120.200">
    <property type="match status" value="1"/>
</dbReference>
<evidence type="ECO:0000256" key="2">
    <source>
        <dbReference type="ARBA" id="ARBA00022729"/>
    </source>
</evidence>
<dbReference type="InterPro" id="IPR041542">
    <property type="entry name" value="GH43_C2"/>
</dbReference>
<name>A0AAW0EF62_9AGAR</name>
<dbReference type="PROSITE" id="PS51164">
    <property type="entry name" value="CBM1_2"/>
    <property type="match status" value="1"/>
</dbReference>